<reference evidence="1" key="1">
    <citation type="submission" date="2022-07" db="EMBL/GenBank/DDBJ databases">
        <title>Genome Sequence of Phlebia brevispora.</title>
        <authorList>
            <person name="Buettner E."/>
        </authorList>
    </citation>
    <scope>NUCLEOTIDE SEQUENCE</scope>
    <source>
        <strain evidence="1">MPL23</strain>
    </source>
</reference>
<comment type="caution">
    <text evidence="1">The sequence shown here is derived from an EMBL/GenBank/DDBJ whole genome shotgun (WGS) entry which is preliminary data.</text>
</comment>
<dbReference type="Proteomes" id="UP001148662">
    <property type="component" value="Unassembled WGS sequence"/>
</dbReference>
<sequence>MANTTSSASITLRCLDTPQGTPHEVPIELFVKSILPPLHSGLVVDEVVRKLEKSGKKSSPQKPVTLKGRWRGFAVDPESARESEKTSFRNLEPVFRSILKAAVTKVRDCSSPLCFRNNSACIPRSWNRCSDTFPDAYWLREAHCSWSNIAVSGEYKKGNTNSDEHDNAVKVTTSMFRCMRRDPCRRFTFGFTIENTNMKLWFCDRAQLLCSTPFNFILDRKYLVHFCLSIAYAEPQQLGWDPTMVLANDRRQYDITVFSNEGEARVYRTLDLLSDSGAQVLIGRGTRVWKVVQIENGQECGSSMVLKDAWVDFDRKREGTALEELRAAEYAPYCQEDFDRAYLSREVDGDVFSDAGHTIPDSTHVFGAEDVQESHRTSSPSASGRSSTSFAPPFPAINRKVHYRVVFREVCRSISSETSLATILRALAQIVTALHLMHLAGWVHRDVSAGNMLITEDGVARLTDLEYAHRVGEDDEARLGTAKFMATEVDLQEYIFSRNNPLLASPRRSKKTTLSTSDGSSSSSFKLPSPPGPDDPLSEASIDPTFRYNALHDLESLWWVAVYTIFTREVEPTSDDECGNASEEQRAYAANMFDTRVDRFHSLATVRAFQMKIFSLHPSIRHVGHALEKMRQALLHWYYKAEVDLDAIDHTGCAEGLYDVFRQCLTITAERSDTQCVRLRPSTTTSEDRRRADVDHAPVPSQDGEDWAGNNQTAPAQDETNRLKRKSSSDDAPSATAAKKAKTVRRRRSAEAVRTRLYLPRGAKRHLKS</sequence>
<dbReference type="EMBL" id="JANHOG010000030">
    <property type="protein sequence ID" value="KAJ3559366.1"/>
    <property type="molecule type" value="Genomic_DNA"/>
</dbReference>
<proteinExistence type="predicted"/>
<name>A0ACC1TEK9_9APHY</name>
<keyword evidence="2" id="KW-1185">Reference proteome</keyword>
<evidence type="ECO:0000313" key="2">
    <source>
        <dbReference type="Proteomes" id="UP001148662"/>
    </source>
</evidence>
<evidence type="ECO:0000313" key="1">
    <source>
        <dbReference type="EMBL" id="KAJ3559366.1"/>
    </source>
</evidence>
<protein>
    <submittedName>
        <fullName evidence="1">Uncharacterized protein</fullName>
    </submittedName>
</protein>
<gene>
    <name evidence="1" type="ORF">NM688_g392</name>
</gene>
<accession>A0ACC1TEK9</accession>
<organism evidence="1 2">
    <name type="scientific">Phlebia brevispora</name>
    <dbReference type="NCBI Taxonomy" id="194682"/>
    <lineage>
        <taxon>Eukaryota</taxon>
        <taxon>Fungi</taxon>
        <taxon>Dikarya</taxon>
        <taxon>Basidiomycota</taxon>
        <taxon>Agaricomycotina</taxon>
        <taxon>Agaricomycetes</taxon>
        <taxon>Polyporales</taxon>
        <taxon>Meruliaceae</taxon>
        <taxon>Phlebia</taxon>
    </lineage>
</organism>